<evidence type="ECO:0000256" key="1">
    <source>
        <dbReference type="SAM" id="SignalP"/>
    </source>
</evidence>
<dbReference type="RefSeq" id="XP_011778018.1">
    <property type="nucleotide sequence ID" value="XM_011779716.1"/>
</dbReference>
<feature type="chain" id="PRO_5003005876" description="T. brucei spp.-specific protein" evidence="1">
    <location>
        <begin position="18"/>
        <end position="103"/>
    </location>
</feature>
<organism evidence="2 3">
    <name type="scientific">Trypanosoma brucei gambiense (strain MHOM/CI/86/DAL972)</name>
    <dbReference type="NCBI Taxonomy" id="679716"/>
    <lineage>
        <taxon>Eukaryota</taxon>
        <taxon>Discoba</taxon>
        <taxon>Euglenozoa</taxon>
        <taxon>Kinetoplastea</taxon>
        <taxon>Metakinetoplastina</taxon>
        <taxon>Trypanosomatida</taxon>
        <taxon>Trypanosomatidae</taxon>
        <taxon>Trypanosoma</taxon>
    </lineage>
</organism>
<dbReference type="EMBL" id="FN554973">
    <property type="protein sequence ID" value="CBH15754.1"/>
    <property type="molecule type" value="Genomic_DNA"/>
</dbReference>
<feature type="signal peptide" evidence="1">
    <location>
        <begin position="1"/>
        <end position="17"/>
    </location>
</feature>
<evidence type="ECO:0008006" key="4">
    <source>
        <dbReference type="Google" id="ProtNLM"/>
    </source>
</evidence>
<dbReference type="Proteomes" id="UP000002316">
    <property type="component" value="Chromosome 10"/>
</dbReference>
<protein>
    <recommendedName>
        <fullName evidence="4">T. brucei spp.-specific protein</fullName>
    </recommendedName>
</protein>
<dbReference type="GeneID" id="23865960"/>
<dbReference type="AlphaFoldDB" id="D0A3B0"/>
<name>D0A3B0_TRYB9</name>
<sequence length="103" mass="11609">MVKLWMATLWLYVCCFADGVFLPPNFNAEFSASIFTVSSDCERVFCVATVTSHLTYLRQRAFRGWCVCVCVCGSLRITCGTEIIWTEGTAYAHLELYQVSGEI</sequence>
<gene>
    <name evidence="2" type="ORF">TbgDal_X8430</name>
</gene>
<evidence type="ECO:0000313" key="2">
    <source>
        <dbReference type="EMBL" id="CBH15754.1"/>
    </source>
</evidence>
<proteinExistence type="predicted"/>
<dbReference type="KEGG" id="tbg:TbgDal_X8430"/>
<reference evidence="3" key="1">
    <citation type="journal article" date="2010" name="PLoS Negl. Trop. Dis.">
        <title>The genome sequence of Trypanosoma brucei gambiense, causative agent of chronic human african trypanosomiasis.</title>
        <authorList>
            <person name="Jackson A.P."/>
            <person name="Sanders M."/>
            <person name="Berry A."/>
            <person name="McQuillan J."/>
            <person name="Aslett M.A."/>
            <person name="Quail M.A."/>
            <person name="Chukualim B."/>
            <person name="Capewell P."/>
            <person name="MacLeod A."/>
            <person name="Melville S.E."/>
            <person name="Gibson W."/>
            <person name="Barry J.D."/>
            <person name="Berriman M."/>
            <person name="Hertz-Fowler C."/>
        </authorList>
    </citation>
    <scope>NUCLEOTIDE SEQUENCE [LARGE SCALE GENOMIC DNA]</scope>
    <source>
        <strain evidence="3">MHOM/CI/86/DAL972</strain>
    </source>
</reference>
<keyword evidence="1" id="KW-0732">Signal</keyword>
<accession>D0A3B0</accession>
<evidence type="ECO:0000313" key="3">
    <source>
        <dbReference type="Proteomes" id="UP000002316"/>
    </source>
</evidence>